<evidence type="ECO:0000313" key="2">
    <source>
        <dbReference type="Proteomes" id="UP001055072"/>
    </source>
</evidence>
<dbReference type="EMBL" id="MU274903">
    <property type="protein sequence ID" value="KAI0092469.1"/>
    <property type="molecule type" value="Genomic_DNA"/>
</dbReference>
<accession>A0ACB8UEL9</accession>
<name>A0ACB8UEL9_9APHY</name>
<keyword evidence="2" id="KW-1185">Reference proteome</keyword>
<dbReference type="Proteomes" id="UP001055072">
    <property type="component" value="Unassembled WGS sequence"/>
</dbReference>
<proteinExistence type="predicted"/>
<reference evidence="1" key="1">
    <citation type="journal article" date="2021" name="Environ. Microbiol.">
        <title>Gene family expansions and transcriptome signatures uncover fungal adaptations to wood decay.</title>
        <authorList>
            <person name="Hage H."/>
            <person name="Miyauchi S."/>
            <person name="Viragh M."/>
            <person name="Drula E."/>
            <person name="Min B."/>
            <person name="Chaduli D."/>
            <person name="Navarro D."/>
            <person name="Favel A."/>
            <person name="Norest M."/>
            <person name="Lesage-Meessen L."/>
            <person name="Balint B."/>
            <person name="Merenyi Z."/>
            <person name="de Eugenio L."/>
            <person name="Morin E."/>
            <person name="Martinez A.T."/>
            <person name="Baldrian P."/>
            <person name="Stursova M."/>
            <person name="Martinez M.J."/>
            <person name="Novotny C."/>
            <person name="Magnuson J.K."/>
            <person name="Spatafora J.W."/>
            <person name="Maurice S."/>
            <person name="Pangilinan J."/>
            <person name="Andreopoulos W."/>
            <person name="LaButti K."/>
            <person name="Hundley H."/>
            <person name="Na H."/>
            <person name="Kuo A."/>
            <person name="Barry K."/>
            <person name="Lipzen A."/>
            <person name="Henrissat B."/>
            <person name="Riley R."/>
            <person name="Ahrendt S."/>
            <person name="Nagy L.G."/>
            <person name="Grigoriev I.V."/>
            <person name="Martin F."/>
            <person name="Rosso M.N."/>
        </authorList>
    </citation>
    <scope>NUCLEOTIDE SEQUENCE</scope>
    <source>
        <strain evidence="1">CBS 384.51</strain>
    </source>
</reference>
<gene>
    <name evidence="1" type="ORF">BDY19DRAFT_924524</name>
</gene>
<evidence type="ECO:0000313" key="1">
    <source>
        <dbReference type="EMBL" id="KAI0092469.1"/>
    </source>
</evidence>
<sequence>MFNGFHNPIPPSDAEIATQTLNEESSYRFASFSANDAVTLGLSLRKRFRASSRHAKGKGMVLSIQTIAGHTLFSCTVGDLGGISGIGDVSLDSWACLEGMISVVKRTGHSSYYVEKGMAAMGKTPSQMGIQGDYRICGGAFPIWLENAPCCPIAVVGCYSGSSVDDHHLVVNTVKDYIKKMMKETAPPPPPSQPETMPTPQRPHMPPSETDRESTVRNVLSSANLLLTFFVVALDGGAKSKHSVAGNRLSQRLP</sequence>
<protein>
    <submittedName>
        <fullName evidence="1">Uncharacterized protein</fullName>
    </submittedName>
</protein>
<organism evidence="1 2">
    <name type="scientific">Irpex rosettiformis</name>
    <dbReference type="NCBI Taxonomy" id="378272"/>
    <lineage>
        <taxon>Eukaryota</taxon>
        <taxon>Fungi</taxon>
        <taxon>Dikarya</taxon>
        <taxon>Basidiomycota</taxon>
        <taxon>Agaricomycotina</taxon>
        <taxon>Agaricomycetes</taxon>
        <taxon>Polyporales</taxon>
        <taxon>Irpicaceae</taxon>
        <taxon>Irpex</taxon>
    </lineage>
</organism>
<comment type="caution">
    <text evidence="1">The sequence shown here is derived from an EMBL/GenBank/DDBJ whole genome shotgun (WGS) entry which is preliminary data.</text>
</comment>